<feature type="domain" description="N-terminal Ras-GEF" evidence="5">
    <location>
        <begin position="283"/>
        <end position="411"/>
    </location>
</feature>
<evidence type="ECO:0000313" key="6">
    <source>
        <dbReference type="EMBL" id="KAK2070985.1"/>
    </source>
</evidence>
<feature type="compositionally biased region" description="Basic and acidic residues" evidence="3">
    <location>
        <begin position="885"/>
        <end position="894"/>
    </location>
</feature>
<dbReference type="PANTHER" id="PTHR23113">
    <property type="entry name" value="GUANINE NUCLEOTIDE EXCHANGE FACTOR"/>
    <property type="match status" value="1"/>
</dbReference>
<evidence type="ECO:0000259" key="5">
    <source>
        <dbReference type="PROSITE" id="PS50212"/>
    </source>
</evidence>
<evidence type="ECO:0000256" key="3">
    <source>
        <dbReference type="SAM" id="MobiDB-lite"/>
    </source>
</evidence>
<sequence length="1219" mass="132566">MEGNVLPIPAPAVAFATRPRPRPPAPLQPGHDAPYERRWNSAQTFSVSGAKPLLAASGRTVRGEPGPRTIAAKAGRDDEIAPDGAFGGREGRQFAVANVGNHGRIYLRPSVRRANQRIARESDPGGFKIVISHPGEEQRPRIGEGPTRSDRPPLLDINIPTWRLGTPRFSMRGTPIIRGSFCTPTEDVRSSSSSSGSGSGSGSSSSSSLLDLTPDTAQNPAPTVVQEPQRPRPDMDAPSIPRLSRLPRAISVSSRPAVDPSIFDALTFKPACDDGAIVRYSTASGAVTAATPPRLVAEITSPSVLDYELLSDFFLTYRTFLDSSDLLRMLIARLRWALGRDDEIGIVVRVRAFVALRHWILNYFMDDFVVDYALRLEFCALLNNFVDELLWDPRGRVPPLRLLAELKKCWRRVCSQYWDGPDYDASLGANVPIMPGGIAGHRDPTLDPSFWERKDAGPPQIDSSPLAFANHGPTSFYVDVSRAGHIDWTMTGLKRPGTPDAVDAAAWEERAAASPTSLASLDVTSCSFPAKMLRHLHPGTGFPLGAHPVDPSSIPVRESSGYVDVVSSEYSPRLPEMFSLGAITERKPKRASVSIFSTNSSKPIMRPSFEAEAQKLARIPDDMDDDGGVESALLKLEGKYEKSRPISLDALAAQSRGKASANPARAGHRRVYRGEHLPGAGPPSALTAAVPWYGALTQPDPQDDSRSFLSDDSRASHSSIPLLERGLTEETRGKQLATRAWADLTILLGPGEGSTLMDGLSLQASVRELSKFGNRKGAAERVDKLEPIVSRPPSNNLSPVTDKTFLDMDSDGDDNDDGDLSSDFSAGPQSFHGHDRDDMPAHALGEKSPNAPHPARPSPDPPSPPLTLGNGAPLSPATDPAPVLQEHHTHEEKPLPPTPDTTPPMAAAAHGQFDTSPGPVLPRVDPTGTEDTDLDLAMADPTAPVKHTTRNRLSVHLPFVLAFDSDVLAQQFTLIEKDALNDIDWKELIEMRWKDSEGINSRSWVSFLRDTDARGVQVVIARFNLMVKWAISEAVLTQDIEERARCVIKFIHIAAHCRRYRNFATMGQLTIALTSNEITRLSKTWALVPTSDLQTLQELEALISPTRNFWNLRAEMEGAGKSGGAPSADLGCIPFVGIYTHDLLFNALRPSEVAGSPTSPPLINFERCRTAAAVVKTLLRLLEASTLYDFQPIEGITERCLWMAALSDEEIRSHSEGLE</sequence>
<dbReference type="GO" id="GO:0005886">
    <property type="term" value="C:plasma membrane"/>
    <property type="evidence" value="ECO:0007669"/>
    <property type="project" value="TreeGrafter"/>
</dbReference>
<dbReference type="InterPro" id="IPR023578">
    <property type="entry name" value="Ras_GEF_dom_sf"/>
</dbReference>
<feature type="compositionally biased region" description="Low complexity" evidence="3">
    <location>
        <begin position="190"/>
        <end position="208"/>
    </location>
</feature>
<gene>
    <name evidence="6" type="ORF">P8C59_005442</name>
</gene>
<feature type="region of interest" description="Disordered" evidence="3">
    <location>
        <begin position="696"/>
        <end position="715"/>
    </location>
</feature>
<dbReference type="InterPro" id="IPR008937">
    <property type="entry name" value="Ras-like_GEF"/>
</dbReference>
<dbReference type="SUPFAM" id="SSF48366">
    <property type="entry name" value="Ras GEF"/>
    <property type="match status" value="1"/>
</dbReference>
<proteinExistence type="predicted"/>
<dbReference type="Pfam" id="PF00617">
    <property type="entry name" value="RasGEF"/>
    <property type="match status" value="1"/>
</dbReference>
<dbReference type="PANTHER" id="PTHR23113:SF363">
    <property type="entry name" value="PROTEIN SON OF SEVENLESS"/>
    <property type="match status" value="1"/>
</dbReference>
<evidence type="ECO:0000256" key="1">
    <source>
        <dbReference type="ARBA" id="ARBA00022658"/>
    </source>
</evidence>
<feature type="domain" description="Ras-GEF" evidence="4">
    <location>
        <begin position="964"/>
        <end position="1216"/>
    </location>
</feature>
<dbReference type="Proteomes" id="UP001217918">
    <property type="component" value="Unassembled WGS sequence"/>
</dbReference>
<evidence type="ECO:0000259" key="4">
    <source>
        <dbReference type="PROSITE" id="PS50009"/>
    </source>
</evidence>
<feature type="region of interest" description="Disordered" evidence="3">
    <location>
        <begin position="1"/>
        <end position="37"/>
    </location>
</feature>
<accession>A0AAD9I5L2</accession>
<feature type="compositionally biased region" description="Basic and acidic residues" evidence="3">
    <location>
        <begin position="777"/>
        <end position="786"/>
    </location>
</feature>
<feature type="compositionally biased region" description="Pro residues" evidence="3">
    <location>
        <begin position="851"/>
        <end position="865"/>
    </location>
</feature>
<dbReference type="AlphaFoldDB" id="A0AAD9I5L2"/>
<feature type="compositionally biased region" description="Acidic residues" evidence="3">
    <location>
        <begin position="808"/>
        <end position="820"/>
    </location>
</feature>
<dbReference type="InterPro" id="IPR000651">
    <property type="entry name" value="Ras-like_Gua-exchang_fac_N"/>
</dbReference>
<keyword evidence="7" id="KW-1185">Reference proteome</keyword>
<reference evidence="6" key="1">
    <citation type="journal article" date="2023" name="Mol. Plant Microbe Interact.">
        <title>Elucidating the Obligate Nature and Biological Capacity of an Invasive Fungal Corn Pathogen.</title>
        <authorList>
            <person name="MacCready J.S."/>
            <person name="Roggenkamp E.M."/>
            <person name="Gdanetz K."/>
            <person name="Chilvers M.I."/>
        </authorList>
    </citation>
    <scope>NUCLEOTIDE SEQUENCE</scope>
    <source>
        <strain evidence="6">PM02</strain>
    </source>
</reference>
<feature type="compositionally biased region" description="Basic and acidic residues" evidence="3">
    <location>
        <begin position="134"/>
        <end position="153"/>
    </location>
</feature>
<dbReference type="CDD" id="cd06224">
    <property type="entry name" value="REM"/>
    <property type="match status" value="1"/>
</dbReference>
<feature type="compositionally biased region" description="Polar residues" evidence="3">
    <location>
        <begin position="792"/>
        <end position="801"/>
    </location>
</feature>
<dbReference type="PROSITE" id="PS50212">
    <property type="entry name" value="RASGEF_NTER"/>
    <property type="match status" value="1"/>
</dbReference>
<dbReference type="SMART" id="SM00147">
    <property type="entry name" value="RasGEF"/>
    <property type="match status" value="1"/>
</dbReference>
<comment type="caution">
    <text evidence="6">The sequence shown here is derived from an EMBL/GenBank/DDBJ whole genome shotgun (WGS) entry which is preliminary data.</text>
</comment>
<dbReference type="GO" id="GO:0007265">
    <property type="term" value="P:Ras protein signal transduction"/>
    <property type="evidence" value="ECO:0007669"/>
    <property type="project" value="TreeGrafter"/>
</dbReference>
<protein>
    <recommendedName>
        <fullName evidence="8">Guanine nucleotide exchange factor LTE1</fullName>
    </recommendedName>
</protein>
<dbReference type="GO" id="GO:0005085">
    <property type="term" value="F:guanyl-nucleotide exchange factor activity"/>
    <property type="evidence" value="ECO:0007669"/>
    <property type="project" value="UniProtKB-KW"/>
</dbReference>
<name>A0AAD9I5L2_9PEZI</name>
<dbReference type="InterPro" id="IPR001895">
    <property type="entry name" value="RASGEF_cat_dom"/>
</dbReference>
<evidence type="ECO:0008006" key="8">
    <source>
        <dbReference type="Google" id="ProtNLM"/>
    </source>
</evidence>
<dbReference type="InterPro" id="IPR036964">
    <property type="entry name" value="RASGEF_cat_dom_sf"/>
</dbReference>
<dbReference type="Pfam" id="PF00618">
    <property type="entry name" value="RasGEF_N"/>
    <property type="match status" value="1"/>
</dbReference>
<evidence type="ECO:0000313" key="7">
    <source>
        <dbReference type="Proteomes" id="UP001217918"/>
    </source>
</evidence>
<dbReference type="Gene3D" id="1.10.840.10">
    <property type="entry name" value="Ras guanine-nucleotide exchange factors catalytic domain"/>
    <property type="match status" value="1"/>
</dbReference>
<organism evidence="6 7">
    <name type="scientific">Phyllachora maydis</name>
    <dbReference type="NCBI Taxonomy" id="1825666"/>
    <lineage>
        <taxon>Eukaryota</taxon>
        <taxon>Fungi</taxon>
        <taxon>Dikarya</taxon>
        <taxon>Ascomycota</taxon>
        <taxon>Pezizomycotina</taxon>
        <taxon>Sordariomycetes</taxon>
        <taxon>Sordariomycetidae</taxon>
        <taxon>Phyllachorales</taxon>
        <taxon>Phyllachoraceae</taxon>
        <taxon>Phyllachora</taxon>
    </lineage>
</organism>
<dbReference type="EMBL" id="JAQQPM010000004">
    <property type="protein sequence ID" value="KAK2070985.1"/>
    <property type="molecule type" value="Genomic_DNA"/>
</dbReference>
<evidence type="ECO:0000256" key="2">
    <source>
        <dbReference type="PROSITE-ProRule" id="PRU00168"/>
    </source>
</evidence>
<dbReference type="PROSITE" id="PS50009">
    <property type="entry name" value="RASGEF_CAT"/>
    <property type="match status" value="1"/>
</dbReference>
<keyword evidence="1 2" id="KW-0344">Guanine-nucleotide releasing factor</keyword>
<feature type="region of interest" description="Disordered" evidence="3">
    <location>
        <begin position="773"/>
        <end position="935"/>
    </location>
</feature>
<dbReference type="Gene3D" id="1.20.870.10">
    <property type="entry name" value="Son of sevenless (SoS) protein Chain: S domain 1"/>
    <property type="match status" value="1"/>
</dbReference>
<feature type="compositionally biased region" description="Basic and acidic residues" evidence="3">
    <location>
        <begin position="703"/>
        <end position="715"/>
    </location>
</feature>
<feature type="region of interest" description="Disordered" evidence="3">
    <location>
        <begin position="125"/>
        <end position="242"/>
    </location>
</feature>
<dbReference type="SMART" id="SM00229">
    <property type="entry name" value="RasGEFN"/>
    <property type="match status" value="1"/>
</dbReference>